<evidence type="ECO:0000256" key="2">
    <source>
        <dbReference type="ARBA" id="ARBA00022737"/>
    </source>
</evidence>
<dbReference type="InterPro" id="IPR032867">
    <property type="entry name" value="DYW_dom"/>
</dbReference>
<dbReference type="NCBIfam" id="TIGR00756">
    <property type="entry name" value="PPR"/>
    <property type="match status" value="4"/>
</dbReference>
<dbReference type="GO" id="GO:0003723">
    <property type="term" value="F:RNA binding"/>
    <property type="evidence" value="ECO:0007669"/>
    <property type="project" value="InterPro"/>
</dbReference>
<evidence type="ECO:0000259" key="4">
    <source>
        <dbReference type="Pfam" id="PF14432"/>
    </source>
</evidence>
<reference evidence="5" key="1">
    <citation type="journal article" date="2021" name="Nat. Commun.">
        <title>Genomic analyses provide insights into spinach domestication and the genetic basis of agronomic traits.</title>
        <authorList>
            <person name="Cai X."/>
            <person name="Sun X."/>
            <person name="Xu C."/>
            <person name="Sun H."/>
            <person name="Wang X."/>
            <person name="Ge C."/>
            <person name="Zhang Z."/>
            <person name="Wang Q."/>
            <person name="Fei Z."/>
            <person name="Jiao C."/>
            <person name="Wang Q."/>
        </authorList>
    </citation>
    <scope>NUCLEOTIDE SEQUENCE [LARGE SCALE GENOMIC DNA]</scope>
    <source>
        <strain evidence="5">cv. Varoflay</strain>
    </source>
</reference>
<evidence type="ECO:0000313" key="5">
    <source>
        <dbReference type="Proteomes" id="UP000813463"/>
    </source>
</evidence>
<dbReference type="InterPro" id="IPR046960">
    <property type="entry name" value="PPR_At4g14850-like_plant"/>
</dbReference>
<evidence type="ECO:0000256" key="3">
    <source>
        <dbReference type="PROSITE-ProRule" id="PRU00708"/>
    </source>
</evidence>
<evidence type="ECO:0000256" key="1">
    <source>
        <dbReference type="ARBA" id="ARBA00006643"/>
    </source>
</evidence>
<dbReference type="Proteomes" id="UP000813463">
    <property type="component" value="Chromosome 5"/>
</dbReference>
<feature type="repeat" description="PPR" evidence="3">
    <location>
        <begin position="294"/>
        <end position="328"/>
    </location>
</feature>
<dbReference type="GO" id="GO:0009451">
    <property type="term" value="P:RNA modification"/>
    <property type="evidence" value="ECO:0007669"/>
    <property type="project" value="InterPro"/>
</dbReference>
<feature type="repeat" description="PPR" evidence="3">
    <location>
        <begin position="162"/>
        <end position="196"/>
    </location>
</feature>
<accession>A0A9R0HSA5</accession>
<dbReference type="InterPro" id="IPR046848">
    <property type="entry name" value="E_motif"/>
</dbReference>
<dbReference type="GO" id="GO:0008270">
    <property type="term" value="F:zinc ion binding"/>
    <property type="evidence" value="ECO:0007669"/>
    <property type="project" value="InterPro"/>
</dbReference>
<gene>
    <name evidence="6" type="primary">LOC110775752</name>
</gene>
<dbReference type="GeneID" id="110775752"/>
<keyword evidence="5" id="KW-1185">Reference proteome</keyword>
<dbReference type="Pfam" id="PF20430">
    <property type="entry name" value="Eplus_motif"/>
    <property type="match status" value="1"/>
</dbReference>
<dbReference type="PROSITE" id="PS51375">
    <property type="entry name" value="PPR"/>
    <property type="match status" value="5"/>
</dbReference>
<keyword evidence="2" id="KW-0677">Repeat</keyword>
<evidence type="ECO:0000313" key="6">
    <source>
        <dbReference type="RefSeq" id="XP_021836047.2"/>
    </source>
</evidence>
<dbReference type="KEGG" id="soe:110775752"/>
<dbReference type="Pfam" id="PF14432">
    <property type="entry name" value="DYW_deaminase"/>
    <property type="match status" value="1"/>
</dbReference>
<dbReference type="InterPro" id="IPR046849">
    <property type="entry name" value="E2_motif"/>
</dbReference>
<organism evidence="5 6">
    <name type="scientific">Spinacia oleracea</name>
    <name type="common">Spinach</name>
    <dbReference type="NCBI Taxonomy" id="3562"/>
    <lineage>
        <taxon>Eukaryota</taxon>
        <taxon>Viridiplantae</taxon>
        <taxon>Streptophyta</taxon>
        <taxon>Embryophyta</taxon>
        <taxon>Tracheophyta</taxon>
        <taxon>Spermatophyta</taxon>
        <taxon>Magnoliopsida</taxon>
        <taxon>eudicotyledons</taxon>
        <taxon>Gunneridae</taxon>
        <taxon>Pentapetalae</taxon>
        <taxon>Caryophyllales</taxon>
        <taxon>Chenopodiaceae</taxon>
        <taxon>Chenopodioideae</taxon>
        <taxon>Anserineae</taxon>
        <taxon>Spinacia</taxon>
    </lineage>
</organism>
<dbReference type="Pfam" id="PF20431">
    <property type="entry name" value="E_motif"/>
    <property type="match status" value="1"/>
</dbReference>
<reference evidence="6" key="2">
    <citation type="submission" date="2025-08" db="UniProtKB">
        <authorList>
            <consortium name="RefSeq"/>
        </authorList>
    </citation>
    <scope>IDENTIFICATION</scope>
    <source>
        <tissue evidence="6">Leaf</tissue>
    </source>
</reference>
<dbReference type="Pfam" id="PF01535">
    <property type="entry name" value="PPR"/>
    <property type="match status" value="3"/>
</dbReference>
<dbReference type="RefSeq" id="XP_021836047.2">
    <property type="nucleotide sequence ID" value="XM_021980355.2"/>
</dbReference>
<feature type="repeat" description="PPR" evidence="3">
    <location>
        <begin position="395"/>
        <end position="429"/>
    </location>
</feature>
<dbReference type="AlphaFoldDB" id="A0A9R0HSA5"/>
<dbReference type="Gene3D" id="1.25.40.10">
    <property type="entry name" value="Tetratricopeptide repeat domain"/>
    <property type="match status" value="3"/>
</dbReference>
<dbReference type="InterPro" id="IPR002885">
    <property type="entry name" value="PPR_rpt"/>
</dbReference>
<feature type="domain" description="DYW" evidence="4">
    <location>
        <begin position="610"/>
        <end position="702"/>
    </location>
</feature>
<proteinExistence type="inferred from homology"/>
<dbReference type="Pfam" id="PF13041">
    <property type="entry name" value="PPR_2"/>
    <property type="match status" value="3"/>
</dbReference>
<sequence>MHIGGRYVMEMVMNLGTPAIRPSITVLKALELKSCFLIGFRSFEHVKQAHARLLRLGLCQENHLFNTLLGYYSQHGSVYYSKLIFHQNEAPNIFQFNTMIRGLVSSDLFEESIKYYQSMRLKGLLPNSFTYPFVLKACARTFDYQLGLKIHNLIIKLGFDRDVYVNTSLVSMYAKCGSIYDAHKVFDKMPDKSLVSSTAIISGYLNDEKFYEAISLFRSFLDKGLKPDSFILVRILCACAELGELEFGEWIHGYVNLNGMQKDMVLITSLINMYTKCGCMDKAQIVFDQMLEKDVVSWSAMIQGYVANGFAKEALDLFFEMERENVKPDRDALVGVLCACIRLGAMDLGERIINSIKREEVVAHLALGTTVIDMYAKCGNSNAAWNVFKAIKKRDIVVWNAAISGLTINGHVNVSFGLFAQMEKLGFQPNGNTFLGLLCGCTYLGLVDQGWKYFNSMERVFSVTPTIEHYGCMVDLLSRWGLLHEAYHFIQRMPMEANVIVWGALLSGCRLHQNTHLAEHVLEKLVQLEPWNSGNYILLANIYSANNKWHDAERIRVGMNEQGIQKIPGYSWIEVGGMVHGFVAGDKSHPLSYQIHVKLSELLKDLRAAGYVPTTDFALFDVEEEEKEQSLKYHSEKLAIAFGLISTPPDHVIRIVKNLRVCGDCHAAIKIISKITQREIVLRDTNRFHHFIDGSCSCNDYW</sequence>
<name>A0A9R0HSA5_SPIOL</name>
<dbReference type="PANTHER" id="PTHR47926">
    <property type="entry name" value="PENTATRICOPEPTIDE REPEAT-CONTAINING PROTEIN"/>
    <property type="match status" value="1"/>
</dbReference>
<feature type="repeat" description="PPR" evidence="3">
    <location>
        <begin position="263"/>
        <end position="293"/>
    </location>
</feature>
<comment type="similarity">
    <text evidence="1">Belongs to the PPR family. PCMP-H subfamily.</text>
</comment>
<feature type="repeat" description="PPR" evidence="3">
    <location>
        <begin position="92"/>
        <end position="126"/>
    </location>
</feature>
<dbReference type="InterPro" id="IPR011990">
    <property type="entry name" value="TPR-like_helical_dom_sf"/>
</dbReference>
<dbReference type="PANTHER" id="PTHR47926:SF446">
    <property type="entry name" value="PENTACOTRIPEPTIDE-REPEAT REGION OF PRORP DOMAIN-CONTAINING PROTEIN"/>
    <property type="match status" value="1"/>
</dbReference>
<protein>
    <submittedName>
        <fullName evidence="6">Pentatricopeptide repeat-containing protein At3g08820</fullName>
    </submittedName>
</protein>